<keyword evidence="2 5" id="KW-0808">Transferase</keyword>
<dbReference type="RefSeq" id="WP_166324039.1">
    <property type="nucleotide sequence ID" value="NZ_CP049934.1"/>
</dbReference>
<dbReference type="InterPro" id="IPR001537">
    <property type="entry name" value="SpoU_MeTrfase"/>
</dbReference>
<accession>A0A6G8FK47</accession>
<keyword evidence="6" id="KW-1185">Reference proteome</keyword>
<feature type="domain" description="tRNA/rRNA methyltransferase SpoU type" evidence="3">
    <location>
        <begin position="125"/>
        <end position="265"/>
    </location>
</feature>
<dbReference type="EMBL" id="CP049934">
    <property type="protein sequence ID" value="QIM16724.1"/>
    <property type="molecule type" value="Genomic_DNA"/>
</dbReference>
<feature type="domain" description="Thiostrepton-resistance methylase N-terminal" evidence="4">
    <location>
        <begin position="17"/>
        <end position="120"/>
    </location>
</feature>
<evidence type="ECO:0000313" key="5">
    <source>
        <dbReference type="EMBL" id="QIM16724.1"/>
    </source>
</evidence>
<reference evidence="5 6" key="1">
    <citation type="submission" date="2020-03" db="EMBL/GenBank/DDBJ databases">
        <title>Leucobacter sp. nov., isolated from beetles.</title>
        <authorList>
            <person name="Hyun D.-W."/>
            <person name="Bae J.-W."/>
        </authorList>
    </citation>
    <scope>NUCLEOTIDE SEQUENCE [LARGE SCALE GENOMIC DNA]</scope>
    <source>
        <strain evidence="5 6">HDW9B</strain>
    </source>
</reference>
<sequence>MAAVSLEQLKQTVPQSIDDPSHPVAKRLADVLRSRSEKPRTFVLDDPENIAQAVACGIELDSVYFSASANDPKLTGVDPGVPRYCLSESVIQNLFGTQKHSRIFTLARTPKKRSLGELAGGRGDILILDGVRIVGNIGAIIRTACALGAAGVVVINSGLSTIVDRRLVRASRGLVFAMPVVLTTRAECIAFVRQKQLALATLSASATEPLSSIRTVRERLALVLGGEREGLSRELDALATHRYAILMASGVESLNVSVTAGIALYEHAVSASH</sequence>
<dbReference type="InterPro" id="IPR029026">
    <property type="entry name" value="tRNA_m1G_MTases_N"/>
</dbReference>
<dbReference type="InterPro" id="IPR006795">
    <property type="entry name" value="Thiostrepton-R_Mease_TSNR_N"/>
</dbReference>
<protein>
    <submittedName>
        <fullName evidence="5">NshR/TsnR family 23S rRNA methyltransferase</fullName>
    </submittedName>
</protein>
<dbReference type="Gene3D" id="3.30.1330.30">
    <property type="match status" value="1"/>
</dbReference>
<evidence type="ECO:0000259" key="3">
    <source>
        <dbReference type="Pfam" id="PF00588"/>
    </source>
</evidence>
<gene>
    <name evidence="5" type="ORF">G7067_10430</name>
</gene>
<dbReference type="GO" id="GO:0003723">
    <property type="term" value="F:RNA binding"/>
    <property type="evidence" value="ECO:0007669"/>
    <property type="project" value="InterPro"/>
</dbReference>
<dbReference type="InterPro" id="IPR029028">
    <property type="entry name" value="Alpha/beta_knot_MTases"/>
</dbReference>
<dbReference type="InterPro" id="IPR029064">
    <property type="entry name" value="Ribosomal_eL30-like_sf"/>
</dbReference>
<dbReference type="Pfam" id="PF04705">
    <property type="entry name" value="TSNR_N"/>
    <property type="match status" value="1"/>
</dbReference>
<proteinExistence type="predicted"/>
<name>A0A6G8FK47_9MICO</name>
<dbReference type="GO" id="GO:0008649">
    <property type="term" value="F:rRNA methyltransferase activity"/>
    <property type="evidence" value="ECO:0007669"/>
    <property type="project" value="InterPro"/>
</dbReference>
<dbReference type="Gene3D" id="3.40.1280.10">
    <property type="match status" value="1"/>
</dbReference>
<dbReference type="PANTHER" id="PTHR43191">
    <property type="entry name" value="RRNA METHYLTRANSFERASE 3"/>
    <property type="match status" value="1"/>
</dbReference>
<organism evidence="5 6">
    <name type="scientific">Leucobacter insecticola</name>
    <dbReference type="NCBI Taxonomy" id="2714934"/>
    <lineage>
        <taxon>Bacteria</taxon>
        <taxon>Bacillati</taxon>
        <taxon>Actinomycetota</taxon>
        <taxon>Actinomycetes</taxon>
        <taxon>Micrococcales</taxon>
        <taxon>Microbacteriaceae</taxon>
        <taxon>Leucobacter</taxon>
    </lineage>
</organism>
<evidence type="ECO:0000259" key="4">
    <source>
        <dbReference type="Pfam" id="PF04705"/>
    </source>
</evidence>
<evidence type="ECO:0000313" key="6">
    <source>
        <dbReference type="Proteomes" id="UP000501387"/>
    </source>
</evidence>
<dbReference type="AlphaFoldDB" id="A0A6G8FK47"/>
<dbReference type="Proteomes" id="UP000501387">
    <property type="component" value="Chromosome"/>
</dbReference>
<dbReference type="InterPro" id="IPR051259">
    <property type="entry name" value="rRNA_Methyltransferase"/>
</dbReference>
<evidence type="ECO:0000256" key="2">
    <source>
        <dbReference type="ARBA" id="ARBA00022679"/>
    </source>
</evidence>
<dbReference type="KEGG" id="lins:G7067_10430"/>
<evidence type="ECO:0000256" key="1">
    <source>
        <dbReference type="ARBA" id="ARBA00022603"/>
    </source>
</evidence>
<dbReference type="Pfam" id="PF00588">
    <property type="entry name" value="SpoU_methylase"/>
    <property type="match status" value="1"/>
</dbReference>
<keyword evidence="1 5" id="KW-0489">Methyltransferase</keyword>
<dbReference type="PANTHER" id="PTHR43191:SF2">
    <property type="entry name" value="RRNA METHYLTRANSFERASE 3, MITOCHONDRIAL"/>
    <property type="match status" value="1"/>
</dbReference>
<dbReference type="GO" id="GO:0046677">
    <property type="term" value="P:response to antibiotic"/>
    <property type="evidence" value="ECO:0007669"/>
    <property type="project" value="InterPro"/>
</dbReference>
<dbReference type="SUPFAM" id="SSF75217">
    <property type="entry name" value="alpha/beta knot"/>
    <property type="match status" value="1"/>
</dbReference>